<dbReference type="Gene3D" id="1.25.40.10">
    <property type="entry name" value="Tetratricopeptide repeat domain"/>
    <property type="match status" value="1"/>
</dbReference>
<organism evidence="3 4">
    <name type="scientific">Bacillus yunxiaonensis</name>
    <dbReference type="NCBI Taxonomy" id="3127665"/>
    <lineage>
        <taxon>Bacteria</taxon>
        <taxon>Bacillati</taxon>
        <taxon>Bacillota</taxon>
        <taxon>Bacilli</taxon>
        <taxon>Bacillales</taxon>
        <taxon>Bacillaceae</taxon>
        <taxon>Bacillus</taxon>
    </lineage>
</organism>
<evidence type="ECO:0000313" key="3">
    <source>
        <dbReference type="EMBL" id="MEI4830792.1"/>
    </source>
</evidence>
<proteinExistence type="predicted"/>
<dbReference type="InterPro" id="IPR019734">
    <property type="entry name" value="TPR_rpt"/>
</dbReference>
<keyword evidence="4" id="KW-1185">Reference proteome</keyword>
<dbReference type="Pfam" id="PF18801">
    <property type="entry name" value="RapH_N"/>
    <property type="match status" value="1"/>
</dbReference>
<feature type="coiled-coil region" evidence="1">
    <location>
        <begin position="23"/>
        <end position="50"/>
    </location>
</feature>
<reference evidence="3 4" key="1">
    <citation type="submission" date="2024-01" db="EMBL/GenBank/DDBJ databases">
        <title>Seven novel Bacillus-like species.</title>
        <authorList>
            <person name="Liu G."/>
        </authorList>
    </citation>
    <scope>NUCLEOTIDE SEQUENCE [LARGE SCALE GENOMIC DNA]</scope>
    <source>
        <strain evidence="3 4">FJAT-53711</strain>
    </source>
</reference>
<name>A0ABU8FXS0_9BACI</name>
<dbReference type="Proteomes" id="UP001367922">
    <property type="component" value="Unassembled WGS sequence"/>
</dbReference>
<accession>A0ABU8FXS0</accession>
<keyword evidence="1" id="KW-0175">Coiled coil</keyword>
<dbReference type="Pfam" id="PF13424">
    <property type="entry name" value="TPR_12"/>
    <property type="match status" value="1"/>
</dbReference>
<sequence length="364" mass="43117">MNIKLIGNEKLTNLLNTWYQEIRAQHTQKAQQLKIEIDEMMRDLKEDTNLLFYYSLLDFRFKVLVDSMSITPASFERIDSLYNQTDDFLSYYYHFFKAIHATILTNNNEARDYYEKAEALLKHVLDELEKAEFNYRIANFYLHTYQPLEAIKHVMKAREIFSKQAGYENNTAACDNIFGAACVDIKQFPQAEENFNSAINILRKQNEDILVLRVRSNLGFLYASQNLSTLAIRHLSEVTHKIPNHFKAIFLEAREHFKLGELNIAEELIERGITICRQIENQEYQYHFSILERMNKGVTAEILEETILKVIPYFDKEKLFNYTQEYTEKLAIKFYEEDNHYKASEYFYLSHQAKEKTFEKGALK</sequence>
<evidence type="ECO:0000313" key="4">
    <source>
        <dbReference type="Proteomes" id="UP001367922"/>
    </source>
</evidence>
<comment type="caution">
    <text evidence="3">The sequence shown here is derived from an EMBL/GenBank/DDBJ whole genome shotgun (WGS) entry which is preliminary data.</text>
</comment>
<dbReference type="RefSeq" id="WP_336481185.1">
    <property type="nucleotide sequence ID" value="NZ_JBAWSV010000001.1"/>
</dbReference>
<gene>
    <name evidence="2" type="ORF">WAX78_05135</name>
    <name evidence="3" type="ORF">WAX78_15180</name>
</gene>
<evidence type="ECO:0000256" key="1">
    <source>
        <dbReference type="SAM" id="Coils"/>
    </source>
</evidence>
<dbReference type="InterPro" id="IPR011990">
    <property type="entry name" value="TPR-like_helical_dom_sf"/>
</dbReference>
<protein>
    <submittedName>
        <fullName evidence="3">Tetratricopeptide repeat protein</fullName>
    </submittedName>
</protein>
<dbReference type="EMBL" id="JBAWSV010000005">
    <property type="protein sequence ID" value="MEI4830792.1"/>
    <property type="molecule type" value="Genomic_DNA"/>
</dbReference>
<dbReference type="EMBL" id="JBAWSV010000001">
    <property type="protein sequence ID" value="MEI4828833.1"/>
    <property type="molecule type" value="Genomic_DNA"/>
</dbReference>
<dbReference type="SMART" id="SM00028">
    <property type="entry name" value="TPR"/>
    <property type="match status" value="5"/>
</dbReference>
<dbReference type="SUPFAM" id="SSF48452">
    <property type="entry name" value="TPR-like"/>
    <property type="match status" value="1"/>
</dbReference>
<evidence type="ECO:0000313" key="2">
    <source>
        <dbReference type="EMBL" id="MEI4828833.1"/>
    </source>
</evidence>